<dbReference type="Proteomes" id="UP000700732">
    <property type="component" value="Unassembled WGS sequence"/>
</dbReference>
<keyword evidence="1" id="KW-0732">Signal</keyword>
<dbReference type="RefSeq" id="WP_186734835.1">
    <property type="nucleotide sequence ID" value="NZ_VFIA01000001.1"/>
</dbReference>
<sequence length="150" mass="16389">MKTFPNILICAGLLSLLITAPLSAMDTTSKTDRNLPITGWVSAPDASFNARTYQADNGDLVIQVNNRSLRVLTIQMQTMRGEEIAFVPVPKQQSAFGTRLNVQELADGDYRIIVSSDNERIVNIINLKLAVPTPAVRRATVAVVNPVNEP</sequence>
<feature type="signal peptide" evidence="1">
    <location>
        <begin position="1"/>
        <end position="24"/>
    </location>
</feature>
<comment type="caution">
    <text evidence="2">The sequence shown here is derived from an EMBL/GenBank/DDBJ whole genome shotgun (WGS) entry which is preliminary data.</text>
</comment>
<feature type="chain" id="PRO_5047524488" evidence="1">
    <location>
        <begin position="25"/>
        <end position="150"/>
    </location>
</feature>
<evidence type="ECO:0000256" key="1">
    <source>
        <dbReference type="SAM" id="SignalP"/>
    </source>
</evidence>
<gene>
    <name evidence="2" type="ORF">FH603_38</name>
</gene>
<dbReference type="EMBL" id="VFIA01000001">
    <property type="protein sequence ID" value="MBC3789558.1"/>
    <property type="molecule type" value="Genomic_DNA"/>
</dbReference>
<keyword evidence="3" id="KW-1185">Reference proteome</keyword>
<reference evidence="2 3" key="1">
    <citation type="submission" date="2019-06" db="EMBL/GenBank/DDBJ databases">
        <title>Spirosoma utsteinense sp. nov. isolated from Antarctic ice-free soils.</title>
        <authorList>
            <person name="Tahon G."/>
        </authorList>
    </citation>
    <scope>NUCLEOTIDE SEQUENCE [LARGE SCALE GENOMIC DNA]</scope>
    <source>
        <strain evidence="2 3">LMG 31447</strain>
    </source>
</reference>
<organism evidence="2 3">
    <name type="scientific">Spirosoma utsteinense</name>
    <dbReference type="NCBI Taxonomy" id="2585773"/>
    <lineage>
        <taxon>Bacteria</taxon>
        <taxon>Pseudomonadati</taxon>
        <taxon>Bacteroidota</taxon>
        <taxon>Cytophagia</taxon>
        <taxon>Cytophagales</taxon>
        <taxon>Cytophagaceae</taxon>
        <taxon>Spirosoma</taxon>
    </lineage>
</organism>
<accession>A0ABR6VZC2</accession>
<protein>
    <submittedName>
        <fullName evidence="2">Uncharacterized protein</fullName>
    </submittedName>
</protein>
<name>A0ABR6VZC2_9BACT</name>
<evidence type="ECO:0000313" key="3">
    <source>
        <dbReference type="Proteomes" id="UP000700732"/>
    </source>
</evidence>
<proteinExistence type="predicted"/>
<evidence type="ECO:0000313" key="2">
    <source>
        <dbReference type="EMBL" id="MBC3789558.1"/>
    </source>
</evidence>